<dbReference type="RefSeq" id="WP_012544896.1">
    <property type="nucleotide sequence ID" value="NC_011295.1"/>
</dbReference>
<keyword evidence="4" id="KW-1185">Reference proteome</keyword>
<dbReference type="CDD" id="cd05233">
    <property type="entry name" value="SDR_c"/>
    <property type="match status" value="1"/>
</dbReference>
<dbReference type="PRINTS" id="PR00081">
    <property type="entry name" value="GDHRDH"/>
</dbReference>
<dbReference type="InterPro" id="IPR051122">
    <property type="entry name" value="SDR_DHRS6-like"/>
</dbReference>
<evidence type="ECO:0000256" key="1">
    <source>
        <dbReference type="ARBA" id="ARBA00006484"/>
    </source>
</evidence>
<dbReference type="OrthoDB" id="9804104at2"/>
<comment type="similarity">
    <text evidence="1">Belongs to the short-chain dehydrogenases/reductases (SDR) family.</text>
</comment>
<sequence>MLLKDKVAIITGGGSGFGRATSLLFAKEGAKVAVVDYVEEAAKMVANEIKSMGAEAIYVKADVSSEEDVMRFVDVTVKAFGKLDIIFNNAGIYVPGNAEQQKVEDWDRILNVNLKGVFLGCKYAIPHMKQNGGGAIINTASAAALIGFPEAIAYAASKGGVVSLTRAVALDYAKFGIRANCICPGTSETAITKDVLADPQLRAMFLAPIPLGRFGQPEDVANAALFLASDLSAYITGAVLPVDGGWTMA</sequence>
<dbReference type="InterPro" id="IPR002347">
    <property type="entry name" value="SDR_fam"/>
</dbReference>
<protein>
    <submittedName>
        <fullName evidence="3">Glucose 1-dehydrogenase II</fullName>
        <ecNumber evidence="3">1.1.1.47</ecNumber>
    </submittedName>
</protein>
<dbReference type="AlphaFoldDB" id="B5Y816"/>
<accession>B5Y816</accession>
<dbReference type="eggNOG" id="COG1028">
    <property type="taxonomic scope" value="Bacteria"/>
</dbReference>
<dbReference type="InterPro" id="IPR036291">
    <property type="entry name" value="NAD(P)-bd_dom_sf"/>
</dbReference>
<organism evidence="3 4">
    <name type="scientific">Coprothermobacter proteolyticus (strain ATCC 35245 / DSM 5265 / OCM 4 / BT)</name>
    <dbReference type="NCBI Taxonomy" id="309798"/>
    <lineage>
        <taxon>Bacteria</taxon>
        <taxon>Pseudomonadati</taxon>
        <taxon>Coprothermobacterota</taxon>
        <taxon>Coprothermobacteria</taxon>
        <taxon>Coprothermobacterales</taxon>
        <taxon>Coprothermobacteraceae</taxon>
        <taxon>Coprothermobacter</taxon>
    </lineage>
</organism>
<dbReference type="STRING" id="309798.COPRO5265_0558"/>
<dbReference type="Gene3D" id="3.40.50.720">
    <property type="entry name" value="NAD(P)-binding Rossmann-like Domain"/>
    <property type="match status" value="1"/>
</dbReference>
<dbReference type="SUPFAM" id="SSF51735">
    <property type="entry name" value="NAD(P)-binding Rossmann-fold domains"/>
    <property type="match status" value="1"/>
</dbReference>
<dbReference type="EC" id="1.1.1.47" evidence="3"/>
<dbReference type="NCBIfam" id="NF005559">
    <property type="entry name" value="PRK07231.1"/>
    <property type="match status" value="1"/>
</dbReference>
<dbReference type="GO" id="GO:0047936">
    <property type="term" value="F:glucose 1-dehydrogenase [NAD(P)+] activity"/>
    <property type="evidence" value="ECO:0007669"/>
    <property type="project" value="UniProtKB-EC"/>
</dbReference>
<dbReference type="HOGENOM" id="CLU_010194_1_0_9"/>
<evidence type="ECO:0000313" key="4">
    <source>
        <dbReference type="Proteomes" id="UP000001732"/>
    </source>
</evidence>
<dbReference type="FunFam" id="3.40.50.720:FF:000084">
    <property type="entry name" value="Short-chain dehydrogenase reductase"/>
    <property type="match status" value="1"/>
</dbReference>
<reference evidence="3 4" key="2">
    <citation type="journal article" date="2014" name="Genome Announc.">
        <title>Complete Genome Sequence of Coprothermobacter proteolyticus DSM 5265.</title>
        <authorList>
            <person name="Alexiev A."/>
            <person name="Coil D.A."/>
            <person name="Badger J.H."/>
            <person name="Enticknap J."/>
            <person name="Ward N."/>
            <person name="Robb F.T."/>
            <person name="Eisen J.A."/>
        </authorList>
    </citation>
    <scope>NUCLEOTIDE SEQUENCE [LARGE SCALE GENOMIC DNA]</scope>
    <source>
        <strain evidence="4">ATCC 35245 / DSM 5265 / OCM 4 / BT</strain>
    </source>
</reference>
<evidence type="ECO:0000256" key="2">
    <source>
        <dbReference type="ARBA" id="ARBA00023002"/>
    </source>
</evidence>
<dbReference type="Pfam" id="PF13561">
    <property type="entry name" value="adh_short_C2"/>
    <property type="match status" value="1"/>
</dbReference>
<dbReference type="PROSITE" id="PS00061">
    <property type="entry name" value="ADH_SHORT"/>
    <property type="match status" value="1"/>
</dbReference>
<dbReference type="PRINTS" id="PR00080">
    <property type="entry name" value="SDRFAMILY"/>
</dbReference>
<dbReference type="InterPro" id="IPR020904">
    <property type="entry name" value="Sc_DH/Rdtase_CS"/>
</dbReference>
<dbReference type="Proteomes" id="UP000001732">
    <property type="component" value="Chromosome"/>
</dbReference>
<proteinExistence type="inferred from homology"/>
<reference evidence="4" key="1">
    <citation type="submission" date="2008-08" db="EMBL/GenBank/DDBJ databases">
        <title>The complete genome sequence of Coprothermobacter proteolyticus strain ATCC 5245 / DSM 5265 / BT.</title>
        <authorList>
            <person name="Dodson R.J."/>
            <person name="Durkin A.S."/>
            <person name="Wu M."/>
            <person name="Eisen J."/>
            <person name="Sutton G."/>
        </authorList>
    </citation>
    <scope>NUCLEOTIDE SEQUENCE [LARGE SCALE GENOMIC DNA]</scope>
    <source>
        <strain evidence="4">ATCC 35245 / DSM 5265 / OCM 4 / BT</strain>
    </source>
</reference>
<dbReference type="PANTHER" id="PTHR43477">
    <property type="entry name" value="DIHYDROANTICAPSIN 7-DEHYDROGENASE"/>
    <property type="match status" value="1"/>
</dbReference>
<name>B5Y816_COPPD</name>
<dbReference type="KEGG" id="cpo:COPRO5265_0558"/>
<gene>
    <name evidence="3" type="ordered locus">COPRO5265_0558</name>
</gene>
<evidence type="ECO:0000313" key="3">
    <source>
        <dbReference type="EMBL" id="ACI18246.1"/>
    </source>
</evidence>
<keyword evidence="2 3" id="KW-0560">Oxidoreductase</keyword>
<dbReference type="EMBL" id="CP001145">
    <property type="protein sequence ID" value="ACI18246.1"/>
    <property type="molecule type" value="Genomic_DNA"/>
</dbReference>
<dbReference type="PANTHER" id="PTHR43477:SF1">
    <property type="entry name" value="DIHYDROANTICAPSIN 7-DEHYDROGENASE"/>
    <property type="match status" value="1"/>
</dbReference>